<dbReference type="RefSeq" id="WP_376849166.1">
    <property type="nucleotide sequence ID" value="NZ_JBHSMF010000005.1"/>
</dbReference>
<dbReference type="EMBL" id="JBHSMF010000005">
    <property type="protein sequence ID" value="MFC5497143.1"/>
    <property type="molecule type" value="Genomic_DNA"/>
</dbReference>
<reference evidence="8" key="1">
    <citation type="journal article" date="2019" name="Int. J. Syst. Evol. Microbiol.">
        <title>The Global Catalogue of Microorganisms (GCM) 10K type strain sequencing project: providing services to taxonomists for standard genome sequencing and annotation.</title>
        <authorList>
            <consortium name="The Broad Institute Genomics Platform"/>
            <consortium name="The Broad Institute Genome Sequencing Center for Infectious Disease"/>
            <person name="Wu L."/>
            <person name="Ma J."/>
        </authorList>
    </citation>
    <scope>NUCLEOTIDE SEQUENCE [LARGE SCALE GENOMIC DNA]</scope>
    <source>
        <strain evidence="8">CCUG 57401</strain>
    </source>
</reference>
<dbReference type="PROSITE" id="PS51009">
    <property type="entry name" value="CYTCII"/>
    <property type="match status" value="1"/>
</dbReference>
<dbReference type="InterPro" id="IPR012127">
    <property type="entry name" value="Cyt_c_prime"/>
</dbReference>
<dbReference type="Pfam" id="PF01322">
    <property type="entry name" value="Cytochrom_C_2"/>
    <property type="match status" value="1"/>
</dbReference>
<dbReference type="InterPro" id="IPR002321">
    <property type="entry name" value="Cyt_c_II"/>
</dbReference>
<evidence type="ECO:0000256" key="1">
    <source>
        <dbReference type="ARBA" id="ARBA00022448"/>
    </source>
</evidence>
<proteinExistence type="predicted"/>
<organism evidence="7 8">
    <name type="scientific">Caenimonas terrae</name>
    <dbReference type="NCBI Taxonomy" id="696074"/>
    <lineage>
        <taxon>Bacteria</taxon>
        <taxon>Pseudomonadati</taxon>
        <taxon>Pseudomonadota</taxon>
        <taxon>Betaproteobacteria</taxon>
        <taxon>Burkholderiales</taxon>
        <taxon>Comamonadaceae</taxon>
        <taxon>Caenimonas</taxon>
    </lineage>
</organism>
<evidence type="ECO:0000256" key="3">
    <source>
        <dbReference type="ARBA" id="ARBA00022723"/>
    </source>
</evidence>
<feature type="chain" id="PRO_5046989716" evidence="6">
    <location>
        <begin position="23"/>
        <end position="151"/>
    </location>
</feature>
<keyword evidence="3" id="KW-0479">Metal-binding</keyword>
<evidence type="ECO:0000256" key="4">
    <source>
        <dbReference type="ARBA" id="ARBA00022982"/>
    </source>
</evidence>
<keyword evidence="2" id="KW-0349">Heme</keyword>
<dbReference type="PIRSF" id="PIRSF000027">
    <property type="entry name" value="Cytc_c_prime"/>
    <property type="match status" value="1"/>
</dbReference>
<evidence type="ECO:0000256" key="2">
    <source>
        <dbReference type="ARBA" id="ARBA00022617"/>
    </source>
</evidence>
<protein>
    <submittedName>
        <fullName evidence="7">C-type cytochrome</fullName>
    </submittedName>
</protein>
<dbReference type="Proteomes" id="UP001596037">
    <property type="component" value="Unassembled WGS sequence"/>
</dbReference>
<gene>
    <name evidence="7" type="ORF">ACFPOE_06330</name>
</gene>
<name>A0ABW0NC45_9BURK</name>
<dbReference type="SUPFAM" id="SSF47175">
    <property type="entry name" value="Cytochromes"/>
    <property type="match status" value="1"/>
</dbReference>
<evidence type="ECO:0000256" key="5">
    <source>
        <dbReference type="ARBA" id="ARBA00023004"/>
    </source>
</evidence>
<sequence>MKFAIPFVLAVATAAASLPAAAQFAKPEDAVKYRQSALFIMSQHFGRIGAMVNGRVPYDAAAAVQNAEIVAEMSKLPWAGFGPGTDKVTPTRAKPEVWTEQAKFKEHNEKLVGETAKLLAAAKTNSLDNLKVAFGSTANTCKGCHDVYRKD</sequence>
<dbReference type="InterPro" id="IPR010980">
    <property type="entry name" value="Cyt_c/b562"/>
</dbReference>
<keyword evidence="6" id="KW-0732">Signal</keyword>
<dbReference type="Gene3D" id="1.20.120.10">
    <property type="entry name" value="Cytochrome c/b562"/>
    <property type="match status" value="1"/>
</dbReference>
<keyword evidence="1" id="KW-0813">Transport</keyword>
<accession>A0ABW0NC45</accession>
<keyword evidence="8" id="KW-1185">Reference proteome</keyword>
<evidence type="ECO:0000256" key="6">
    <source>
        <dbReference type="SAM" id="SignalP"/>
    </source>
</evidence>
<evidence type="ECO:0000313" key="8">
    <source>
        <dbReference type="Proteomes" id="UP001596037"/>
    </source>
</evidence>
<evidence type="ECO:0000313" key="7">
    <source>
        <dbReference type="EMBL" id="MFC5497143.1"/>
    </source>
</evidence>
<keyword evidence="4" id="KW-0249">Electron transport</keyword>
<feature type="signal peptide" evidence="6">
    <location>
        <begin position="1"/>
        <end position="22"/>
    </location>
</feature>
<keyword evidence="5" id="KW-0408">Iron</keyword>
<comment type="caution">
    <text evidence="7">The sequence shown here is derived from an EMBL/GenBank/DDBJ whole genome shotgun (WGS) entry which is preliminary data.</text>
</comment>